<proteinExistence type="predicted"/>
<gene>
    <name evidence="2" type="ORF">A9HBioS_3361</name>
</gene>
<evidence type="ECO:0000256" key="1">
    <source>
        <dbReference type="SAM" id="Coils"/>
    </source>
</evidence>
<evidence type="ECO:0000313" key="2">
    <source>
        <dbReference type="EMBL" id="RVD76821.1"/>
    </source>
</evidence>
<accession>A0AA94EM80</accession>
<organism evidence="2 3">
    <name type="scientific">Pseudomonas koreensis</name>
    <dbReference type="NCBI Taxonomy" id="198620"/>
    <lineage>
        <taxon>Bacteria</taxon>
        <taxon>Pseudomonadati</taxon>
        <taxon>Pseudomonadota</taxon>
        <taxon>Gammaproteobacteria</taxon>
        <taxon>Pseudomonadales</taxon>
        <taxon>Pseudomonadaceae</taxon>
        <taxon>Pseudomonas</taxon>
    </lineage>
</organism>
<sequence>MSELKVIYLGPACQEQGQSSGREWCQDDVWDACECGHESVRYVLASEFDRVTAEHDALQQRLNAADQRNDELSGMLQHLVDNPYRFTDAYRERIAAVLNPSSKTPDHFRDAAKMIGIERMPPMEYDEP</sequence>
<dbReference type="Proteomes" id="UP000288002">
    <property type="component" value="Unassembled WGS sequence"/>
</dbReference>
<name>A0AA94EM80_9PSED</name>
<keyword evidence="1" id="KW-0175">Coiled coil</keyword>
<feature type="coiled-coil region" evidence="1">
    <location>
        <begin position="48"/>
        <end position="75"/>
    </location>
</feature>
<dbReference type="RefSeq" id="WP_127650483.1">
    <property type="nucleotide sequence ID" value="NZ_MKWS01000010.1"/>
</dbReference>
<comment type="caution">
    <text evidence="2">The sequence shown here is derived from an EMBL/GenBank/DDBJ whole genome shotgun (WGS) entry which is preliminary data.</text>
</comment>
<reference evidence="2 3" key="1">
    <citation type="submission" date="2016-10" db="EMBL/GenBank/DDBJ databases">
        <title>Search of new enzymes for the oxidation of sulfur compounds.</title>
        <authorList>
            <person name="Novo A."/>
            <person name="Moreira I.S."/>
            <person name="Castro P.M."/>
        </authorList>
    </citation>
    <scope>NUCLEOTIDE SEQUENCE [LARGE SCALE GENOMIC DNA]</scope>
    <source>
        <strain evidence="2 3">A9</strain>
    </source>
</reference>
<evidence type="ECO:0000313" key="3">
    <source>
        <dbReference type="Proteomes" id="UP000288002"/>
    </source>
</evidence>
<dbReference type="EMBL" id="MKWS01000010">
    <property type="protein sequence ID" value="RVD76821.1"/>
    <property type="molecule type" value="Genomic_DNA"/>
</dbReference>
<protein>
    <submittedName>
        <fullName evidence="2">Uncharacterized protein</fullName>
    </submittedName>
</protein>
<dbReference type="AlphaFoldDB" id="A0AA94EM80"/>